<organism evidence="1 2">
    <name type="scientific">Enterococcus devriesei</name>
    <dbReference type="NCBI Taxonomy" id="319970"/>
    <lineage>
        <taxon>Bacteria</taxon>
        <taxon>Bacillati</taxon>
        <taxon>Bacillota</taxon>
        <taxon>Bacilli</taxon>
        <taxon>Lactobacillales</taxon>
        <taxon>Enterococcaceae</taxon>
        <taxon>Enterococcus</taxon>
    </lineage>
</organism>
<dbReference type="EMBL" id="JXKM01000004">
    <property type="protein sequence ID" value="OJG35921.1"/>
    <property type="molecule type" value="Genomic_DNA"/>
</dbReference>
<evidence type="ECO:0000313" key="2">
    <source>
        <dbReference type="Proteomes" id="UP000183700"/>
    </source>
</evidence>
<dbReference type="Proteomes" id="UP000183700">
    <property type="component" value="Unassembled WGS sequence"/>
</dbReference>
<gene>
    <name evidence="1" type="ORF">RV00_GL002065</name>
</gene>
<protein>
    <submittedName>
        <fullName evidence="1">Uncharacterized protein</fullName>
    </submittedName>
</protein>
<sequence>MSENVYKGAELKKSLVLLRYFPYLFLYKNKNDRSDKPKNAENDHIS</sequence>
<reference evidence="1 2" key="1">
    <citation type="submission" date="2014-12" db="EMBL/GenBank/DDBJ databases">
        <title>Draft genome sequences of 29 type strains of Enterococci.</title>
        <authorList>
            <person name="Zhong Z."/>
            <person name="Sun Z."/>
            <person name="Liu W."/>
            <person name="Zhang W."/>
            <person name="Zhang H."/>
        </authorList>
    </citation>
    <scope>NUCLEOTIDE SEQUENCE [LARGE SCALE GENOMIC DNA]</scope>
    <source>
        <strain evidence="1 2">DSM 22802</strain>
    </source>
</reference>
<accession>A0A1L8SV32</accession>
<evidence type="ECO:0000313" key="1">
    <source>
        <dbReference type="EMBL" id="OJG35921.1"/>
    </source>
</evidence>
<dbReference type="AlphaFoldDB" id="A0A1L8SV32"/>
<keyword evidence="2" id="KW-1185">Reference proteome</keyword>
<comment type="caution">
    <text evidence="1">The sequence shown here is derived from an EMBL/GenBank/DDBJ whole genome shotgun (WGS) entry which is preliminary data.</text>
</comment>
<name>A0A1L8SV32_9ENTE</name>
<proteinExistence type="predicted"/>